<organism evidence="1 2">
    <name type="scientific">Actinomyces oris</name>
    <dbReference type="NCBI Taxonomy" id="544580"/>
    <lineage>
        <taxon>Bacteria</taxon>
        <taxon>Bacillati</taxon>
        <taxon>Actinomycetota</taxon>
        <taxon>Actinomycetes</taxon>
        <taxon>Actinomycetales</taxon>
        <taxon>Actinomycetaceae</taxon>
        <taxon>Actinomyces</taxon>
    </lineage>
</organism>
<dbReference type="RefSeq" id="WP_141405817.1">
    <property type="nucleotide sequence ID" value="NZ_CP066060.1"/>
</dbReference>
<name>A0A508BXZ8_9ACTO</name>
<comment type="caution">
    <text evidence="1">The sequence shown here is derived from an EMBL/GenBank/DDBJ whole genome shotgun (WGS) entry which is preliminary data.</text>
</comment>
<gene>
    <name evidence="1" type="ORF">FK267_00635</name>
</gene>
<dbReference type="GeneID" id="64213775"/>
<protein>
    <submittedName>
        <fullName evidence="1">Uncharacterized protein</fullName>
    </submittedName>
</protein>
<evidence type="ECO:0000313" key="2">
    <source>
        <dbReference type="Proteomes" id="UP000317942"/>
    </source>
</evidence>
<dbReference type="EMBL" id="VICC01000001">
    <property type="protein sequence ID" value="TQD63142.1"/>
    <property type="molecule type" value="Genomic_DNA"/>
</dbReference>
<dbReference type="Proteomes" id="UP000317942">
    <property type="component" value="Unassembled WGS sequence"/>
</dbReference>
<accession>A0A508BXZ8</accession>
<evidence type="ECO:0000313" key="1">
    <source>
        <dbReference type="EMBL" id="TQD63142.1"/>
    </source>
</evidence>
<proteinExistence type="predicted"/>
<sequence length="142" mass="14582">MRPNTPAFTHLRDAIDDLTGGTHRHQLDVLAATGCAGLTLISEAPAVATLAADLADLDPADRRRLRTEMLDALTATRNERVKAAAEFDALASLGAEALANAASASAPDGFSTAAAMWAAGTAARPAVTEQDATTALLDVTTK</sequence>
<dbReference type="AlphaFoldDB" id="A0A508BXZ8"/>
<reference evidence="1 2" key="1">
    <citation type="submission" date="2019-06" db="EMBL/GenBank/DDBJ databases">
        <title>Draft genome sequence of Actinomyces oris CCUG 34288T.</title>
        <authorList>
            <person name="Salva-Serra F."/>
            <person name="Cardew S."/>
            <person name="Moore E."/>
        </authorList>
    </citation>
    <scope>NUCLEOTIDE SEQUENCE [LARGE SCALE GENOMIC DNA]</scope>
    <source>
        <strain evidence="1 2">CCUG 34288</strain>
    </source>
</reference>